<feature type="non-terminal residue" evidence="1">
    <location>
        <position position="59"/>
    </location>
</feature>
<evidence type="ECO:0000313" key="2">
    <source>
        <dbReference type="Proteomes" id="UP001177140"/>
    </source>
</evidence>
<proteinExistence type="predicted"/>
<dbReference type="Proteomes" id="UP001177140">
    <property type="component" value="Unassembled WGS sequence"/>
</dbReference>
<organism evidence="1 2">
    <name type="scientific">Papaver nudicaule</name>
    <name type="common">Iceland poppy</name>
    <dbReference type="NCBI Taxonomy" id="74823"/>
    <lineage>
        <taxon>Eukaryota</taxon>
        <taxon>Viridiplantae</taxon>
        <taxon>Streptophyta</taxon>
        <taxon>Embryophyta</taxon>
        <taxon>Tracheophyta</taxon>
        <taxon>Spermatophyta</taxon>
        <taxon>Magnoliopsida</taxon>
        <taxon>Ranunculales</taxon>
        <taxon>Papaveraceae</taxon>
        <taxon>Papaveroideae</taxon>
        <taxon>Papaver</taxon>
    </lineage>
</organism>
<dbReference type="EMBL" id="JAJJMA010274019">
    <property type="protein sequence ID" value="MCL7045805.1"/>
    <property type="molecule type" value="Genomic_DNA"/>
</dbReference>
<dbReference type="AlphaFoldDB" id="A0AA41VR90"/>
<gene>
    <name evidence="1" type="ORF">MKW94_025103</name>
</gene>
<comment type="caution">
    <text evidence="1">The sequence shown here is derived from an EMBL/GenBank/DDBJ whole genome shotgun (WGS) entry which is preliminary data.</text>
</comment>
<reference evidence="1" key="1">
    <citation type="submission" date="2022-03" db="EMBL/GenBank/DDBJ databases">
        <title>A functionally conserved STORR gene fusion in Papaver species that diverged 16.8 million years ago.</title>
        <authorList>
            <person name="Catania T."/>
        </authorList>
    </citation>
    <scope>NUCLEOTIDE SEQUENCE</scope>
    <source>
        <strain evidence="1">S-191538</strain>
    </source>
</reference>
<feature type="non-terminal residue" evidence="1">
    <location>
        <position position="1"/>
    </location>
</feature>
<name>A0AA41VR90_PAPNU</name>
<accession>A0AA41VR90</accession>
<keyword evidence="2" id="KW-1185">Reference proteome</keyword>
<evidence type="ECO:0000313" key="1">
    <source>
        <dbReference type="EMBL" id="MCL7045805.1"/>
    </source>
</evidence>
<protein>
    <submittedName>
        <fullName evidence="1">Uncharacterized protein</fullName>
    </submittedName>
</protein>
<sequence>GWPLAFCNLQLLELQTYLSRDCLHSVLYILKISPNLESLSLRISEHNYQKPPVYPFCEE</sequence>